<evidence type="ECO:0000256" key="2">
    <source>
        <dbReference type="ARBA" id="ARBA00016013"/>
    </source>
</evidence>
<sequence length="221" mass="22156">MSVAATTSTTAATTATTTLSSSSSSTLSSSDFLTLLVAELQNQNPLDPTSTTDFTSQLMSYASFEQQTALNSNLSSLSTSFNSLLTLNSSNYIGQTVTAKADSATLENGSISFGYSLNSAAKNVTLTVSDSSGNTVWTGSGTTTAGSNSFTWDGTTTNGTQLSDGGSYSLSVTATDSSGSSVYGYTTVSGTVTGVDSSSGTTMLKIGSTSLAASSVVGVTS</sequence>
<dbReference type="EMBL" id="CP000463">
    <property type="protein sequence ID" value="ABJ04734.1"/>
    <property type="molecule type" value="Genomic_DNA"/>
</dbReference>
<evidence type="ECO:0000259" key="7">
    <source>
        <dbReference type="Pfam" id="PF13861"/>
    </source>
</evidence>
<dbReference type="GO" id="GO:0044781">
    <property type="term" value="P:bacterial-type flagellum organization"/>
    <property type="evidence" value="ECO:0007669"/>
    <property type="project" value="UniProtKB-UniRule"/>
</dbReference>
<dbReference type="HOGENOM" id="CLU_047535_0_1_5"/>
<dbReference type="KEGG" id="rpe:RPE_0778"/>
<evidence type="ECO:0000256" key="5">
    <source>
        <dbReference type="RuleBase" id="RU362076"/>
    </source>
</evidence>
<comment type="function">
    <text evidence="4 5">Required for flagellar hook formation. May act as a scaffolding protein.</text>
</comment>
<proteinExistence type="inferred from homology"/>
<evidence type="ECO:0000256" key="1">
    <source>
        <dbReference type="ARBA" id="ARBA00010577"/>
    </source>
</evidence>
<dbReference type="STRING" id="316055.RPE_0778"/>
<dbReference type="AlphaFoldDB" id="Q07TK0"/>
<name>Q07TK0_RHOP5</name>
<evidence type="ECO:0000259" key="6">
    <source>
        <dbReference type="Pfam" id="PF13860"/>
    </source>
</evidence>
<evidence type="ECO:0000256" key="3">
    <source>
        <dbReference type="ARBA" id="ARBA00022795"/>
    </source>
</evidence>
<feature type="domain" description="FlgD Tudor-like" evidence="7">
    <location>
        <begin position="86"/>
        <end position="216"/>
    </location>
</feature>
<dbReference type="InterPro" id="IPR005648">
    <property type="entry name" value="FlgD"/>
</dbReference>
<keyword evidence="8" id="KW-0282">Flagellum</keyword>
<gene>
    <name evidence="8" type="ordered locus">RPE_0778</name>
</gene>
<reference evidence="8" key="1">
    <citation type="submission" date="2006-09" db="EMBL/GenBank/DDBJ databases">
        <title>Complete sequence of Rhodopseudomonas palustris BisA53.</title>
        <authorList>
            <consortium name="US DOE Joint Genome Institute"/>
            <person name="Copeland A."/>
            <person name="Lucas S."/>
            <person name="Lapidus A."/>
            <person name="Barry K."/>
            <person name="Detter J.C."/>
            <person name="Glavina del Rio T."/>
            <person name="Hammon N."/>
            <person name="Israni S."/>
            <person name="Dalin E."/>
            <person name="Tice H."/>
            <person name="Pitluck S."/>
            <person name="Chain P."/>
            <person name="Malfatti S."/>
            <person name="Shin M."/>
            <person name="Vergez L."/>
            <person name="Schmutz J."/>
            <person name="Larimer F."/>
            <person name="Land M."/>
            <person name="Hauser L."/>
            <person name="Pelletier D.A."/>
            <person name="Kyrpides N."/>
            <person name="Kim E."/>
            <person name="Harwood C.S."/>
            <person name="Oda Y."/>
            <person name="Richardson P."/>
        </authorList>
    </citation>
    <scope>NUCLEOTIDE SEQUENCE [LARGE SCALE GENOMIC DNA]</scope>
    <source>
        <strain evidence="8">BisA53</strain>
    </source>
</reference>
<dbReference type="eggNOG" id="COG1843">
    <property type="taxonomic scope" value="Bacteria"/>
</dbReference>
<feature type="domain" description="FlgD/Vpr Ig-like" evidence="6">
    <location>
        <begin position="108"/>
        <end position="177"/>
    </location>
</feature>
<dbReference type="OrthoDB" id="9785233at2"/>
<dbReference type="Gene3D" id="2.60.40.4070">
    <property type="match status" value="1"/>
</dbReference>
<dbReference type="Gene3D" id="2.30.30.910">
    <property type="match status" value="1"/>
</dbReference>
<evidence type="ECO:0000313" key="8">
    <source>
        <dbReference type="EMBL" id="ABJ04734.1"/>
    </source>
</evidence>
<dbReference type="Pfam" id="PF13860">
    <property type="entry name" value="FlgD_ig"/>
    <property type="match status" value="1"/>
</dbReference>
<evidence type="ECO:0000256" key="4">
    <source>
        <dbReference type="ARBA" id="ARBA00024746"/>
    </source>
</evidence>
<dbReference type="Pfam" id="PF13861">
    <property type="entry name" value="FLgD_tudor"/>
    <property type="match status" value="1"/>
</dbReference>
<dbReference type="InterPro" id="IPR025963">
    <property type="entry name" value="FLgD_Tudor"/>
</dbReference>
<keyword evidence="3 5" id="KW-1005">Bacterial flagellum biogenesis</keyword>
<dbReference type="InterPro" id="IPR025965">
    <property type="entry name" value="FlgD/Vpr_Ig-like"/>
</dbReference>
<protein>
    <recommendedName>
        <fullName evidence="2 5">Basal-body rod modification protein FlgD</fullName>
    </recommendedName>
</protein>
<comment type="similarity">
    <text evidence="1 5">Belongs to the FlgD family.</text>
</comment>
<organism evidence="8">
    <name type="scientific">Rhodopseudomonas palustris (strain BisA53)</name>
    <dbReference type="NCBI Taxonomy" id="316055"/>
    <lineage>
        <taxon>Bacteria</taxon>
        <taxon>Pseudomonadati</taxon>
        <taxon>Pseudomonadota</taxon>
        <taxon>Alphaproteobacteria</taxon>
        <taxon>Hyphomicrobiales</taxon>
        <taxon>Nitrobacteraceae</taxon>
        <taxon>Rhodopseudomonas</taxon>
    </lineage>
</organism>
<keyword evidence="8" id="KW-0966">Cell projection</keyword>
<dbReference type="Pfam" id="PF03963">
    <property type="entry name" value="FlgD"/>
    <property type="match status" value="1"/>
</dbReference>
<accession>Q07TK0</accession>
<keyword evidence="8" id="KW-0969">Cilium</keyword>